<protein>
    <recommendedName>
        <fullName evidence="3">SH2 domain-containing protein</fullName>
    </recommendedName>
</protein>
<dbReference type="PRINTS" id="PR00401">
    <property type="entry name" value="SH2DOMAIN"/>
</dbReference>
<dbReference type="EMBL" id="UPTC01000293">
    <property type="protein sequence ID" value="VBB27834.1"/>
    <property type="molecule type" value="Genomic_DNA"/>
</dbReference>
<name>A0A498S863_ACAVI</name>
<dbReference type="SUPFAM" id="SSF55550">
    <property type="entry name" value="SH2 domain"/>
    <property type="match status" value="1"/>
</dbReference>
<evidence type="ECO:0000259" key="3">
    <source>
        <dbReference type="PROSITE" id="PS50001"/>
    </source>
</evidence>
<sequence length="294" mass="34139">MRDMLGRPLFKFFRSSTATTAPPSSSTEYRQLKEEEDDGRQKHSTRSTSDPICIPKIRKERSSSDNAICDHEYMLVDINQRLCKSADMEKHLHDANMDQLDRIPVDFSAPSGPTIITDPDEVESADLYEPVGMLMRYLTVTFHYLREILMCGESRAVYENHSKIYGLASYSMYRAERWFHHNADKSKVERMLLRTGGEDGSFLVRVNERNCLILTMCHHQKIYNICISVKVEGHKTKFFIEIQHQFSNLIDLIKYYAEHQGLLLPCKLTRGVALRWPDSTKRGATNRLFVEEDY</sequence>
<dbReference type="AlphaFoldDB" id="A0A498S863"/>
<reference evidence="4 5" key="1">
    <citation type="submission" date="2018-08" db="EMBL/GenBank/DDBJ databases">
        <authorList>
            <person name="Laetsch R D."/>
            <person name="Stevens L."/>
            <person name="Kumar S."/>
            <person name="Blaxter L. M."/>
        </authorList>
    </citation>
    <scope>NUCLEOTIDE SEQUENCE [LARGE SCALE GENOMIC DNA]</scope>
</reference>
<dbReference type="Gene3D" id="3.30.505.10">
    <property type="entry name" value="SH2 domain"/>
    <property type="match status" value="1"/>
</dbReference>
<keyword evidence="5" id="KW-1185">Reference proteome</keyword>
<dbReference type="STRING" id="6277.A0A498S863"/>
<evidence type="ECO:0000256" key="2">
    <source>
        <dbReference type="SAM" id="MobiDB-lite"/>
    </source>
</evidence>
<dbReference type="OrthoDB" id="5790219at2759"/>
<proteinExistence type="predicted"/>
<dbReference type="PROSITE" id="PS50001">
    <property type="entry name" value="SH2"/>
    <property type="match status" value="1"/>
</dbReference>
<dbReference type="InterPro" id="IPR000980">
    <property type="entry name" value="SH2"/>
</dbReference>
<dbReference type="Pfam" id="PF00017">
    <property type="entry name" value="SH2"/>
    <property type="match status" value="1"/>
</dbReference>
<dbReference type="Proteomes" id="UP000276991">
    <property type="component" value="Unassembled WGS sequence"/>
</dbReference>
<dbReference type="SMART" id="SM00252">
    <property type="entry name" value="SH2"/>
    <property type="match status" value="1"/>
</dbReference>
<evidence type="ECO:0000313" key="4">
    <source>
        <dbReference type="EMBL" id="VBB27834.1"/>
    </source>
</evidence>
<keyword evidence="1" id="KW-0727">SH2 domain</keyword>
<organism evidence="4 5">
    <name type="scientific">Acanthocheilonema viteae</name>
    <name type="common">Filarial nematode worm</name>
    <name type="synonym">Dipetalonema viteae</name>
    <dbReference type="NCBI Taxonomy" id="6277"/>
    <lineage>
        <taxon>Eukaryota</taxon>
        <taxon>Metazoa</taxon>
        <taxon>Ecdysozoa</taxon>
        <taxon>Nematoda</taxon>
        <taxon>Chromadorea</taxon>
        <taxon>Rhabditida</taxon>
        <taxon>Spirurina</taxon>
        <taxon>Spiruromorpha</taxon>
        <taxon>Filarioidea</taxon>
        <taxon>Onchocercidae</taxon>
        <taxon>Acanthocheilonema</taxon>
    </lineage>
</organism>
<dbReference type="InterPro" id="IPR036860">
    <property type="entry name" value="SH2_dom_sf"/>
</dbReference>
<evidence type="ECO:0000256" key="1">
    <source>
        <dbReference type="PROSITE-ProRule" id="PRU00191"/>
    </source>
</evidence>
<accession>A0A498S863</accession>
<evidence type="ECO:0000313" key="5">
    <source>
        <dbReference type="Proteomes" id="UP000276991"/>
    </source>
</evidence>
<feature type="domain" description="SH2" evidence="3">
    <location>
        <begin position="178"/>
        <end position="272"/>
    </location>
</feature>
<feature type="compositionally biased region" description="Low complexity" evidence="2">
    <location>
        <begin position="15"/>
        <end position="27"/>
    </location>
</feature>
<feature type="region of interest" description="Disordered" evidence="2">
    <location>
        <begin position="15"/>
        <end position="52"/>
    </location>
</feature>
<gene>
    <name evidence="4" type="ORF">NAV_LOCUS2664</name>
</gene>